<sequence>MSLRPSHSFYLPRARPRSQPIDFDKPNFIYSSDIGEIVQLLSSRYALIGGYKKDVVDLTDYVDELTEIHINIELNLLLVRNKRLRASDLLKENLIYLARTGKKNRNYTKVPLDRLYIQPQMLDENDIFVVSMSLKILDFIVRRHNDGVLITLDFFKDENYGILVFCDHTLISQLENYISIVFNRCLTSNKPLEPDDTPIRHMVVIDQLEDESSILHDHSLTDSTLQTNDSTDLDKSFQYDTEHVVDDDFETSSFDDIDDAIMMDGATRSNSRDDQHTHNLHTRLSPRLNTIEECDKSDSFVSDVNNLRHNESDEKSQIPPSSPKSPEAEGPLTRKLSVTSYASPKKNDNLSRKTSTASFSMIDYQDQDLDFAFKDKSNSVPMYIKDNKKFKFIKIGKVQKFVNLFEEKASVDSQPSSRCSSPLRR</sequence>
<name>A0ACC2V8H2_9TREE</name>
<dbReference type="EMBL" id="JASBWR010000101">
    <property type="protein sequence ID" value="KAJ9095464.1"/>
    <property type="molecule type" value="Genomic_DNA"/>
</dbReference>
<evidence type="ECO:0000313" key="1">
    <source>
        <dbReference type="EMBL" id="KAJ9095464.1"/>
    </source>
</evidence>
<proteinExistence type="predicted"/>
<organism evidence="1 2">
    <name type="scientific">Naganishia cerealis</name>
    <dbReference type="NCBI Taxonomy" id="610337"/>
    <lineage>
        <taxon>Eukaryota</taxon>
        <taxon>Fungi</taxon>
        <taxon>Dikarya</taxon>
        <taxon>Basidiomycota</taxon>
        <taxon>Agaricomycotina</taxon>
        <taxon>Tremellomycetes</taxon>
        <taxon>Filobasidiales</taxon>
        <taxon>Filobasidiaceae</taxon>
        <taxon>Naganishia</taxon>
    </lineage>
</organism>
<gene>
    <name evidence="1" type="ORF">QFC19_007574</name>
</gene>
<protein>
    <submittedName>
        <fullName evidence="1">Uncharacterized protein</fullName>
    </submittedName>
</protein>
<dbReference type="Proteomes" id="UP001241377">
    <property type="component" value="Unassembled WGS sequence"/>
</dbReference>
<comment type="caution">
    <text evidence="1">The sequence shown here is derived from an EMBL/GenBank/DDBJ whole genome shotgun (WGS) entry which is preliminary data.</text>
</comment>
<evidence type="ECO:0000313" key="2">
    <source>
        <dbReference type="Proteomes" id="UP001241377"/>
    </source>
</evidence>
<keyword evidence="2" id="KW-1185">Reference proteome</keyword>
<accession>A0ACC2V8H2</accession>
<reference evidence="1" key="1">
    <citation type="submission" date="2023-04" db="EMBL/GenBank/DDBJ databases">
        <title>Draft Genome sequencing of Naganishia species isolated from polar environments using Oxford Nanopore Technology.</title>
        <authorList>
            <person name="Leo P."/>
            <person name="Venkateswaran K."/>
        </authorList>
    </citation>
    <scope>NUCLEOTIDE SEQUENCE</scope>
    <source>
        <strain evidence="1">MNA-CCFEE 5261</strain>
    </source>
</reference>